<name>A0A5D0G8G2_9FLAO</name>
<organism evidence="2 3">
    <name type="scientific">Formosa maritima</name>
    <dbReference type="NCBI Taxonomy" id="2592046"/>
    <lineage>
        <taxon>Bacteria</taxon>
        <taxon>Pseudomonadati</taxon>
        <taxon>Bacteroidota</taxon>
        <taxon>Flavobacteriia</taxon>
        <taxon>Flavobacteriales</taxon>
        <taxon>Flavobacteriaceae</taxon>
        <taxon>Formosa</taxon>
    </lineage>
</organism>
<evidence type="ECO:0000256" key="1">
    <source>
        <dbReference type="SAM" id="SignalP"/>
    </source>
</evidence>
<evidence type="ECO:0000313" key="3">
    <source>
        <dbReference type="Proteomes" id="UP000324550"/>
    </source>
</evidence>
<accession>A0A5D0G8G2</accession>
<protein>
    <recommendedName>
        <fullName evidence="4">DUF4168 domain-containing protein</fullName>
    </recommendedName>
</protein>
<gene>
    <name evidence="2" type="ORF">FVF61_08685</name>
</gene>
<dbReference type="OrthoDB" id="1444407at2"/>
<dbReference type="AlphaFoldDB" id="A0A5D0G8G2"/>
<sequence>MKKYISLLSFIALFFIGMEYSSAQHAEKQQSPEAIAKQQTYQLHQLVNLTGDQQGAIFKALVDAQQNRQELDKKDATDKLKQEGTITVDERVDESFKKILTPEQYKTYQASLEKKK</sequence>
<keyword evidence="3" id="KW-1185">Reference proteome</keyword>
<comment type="caution">
    <text evidence="2">The sequence shown here is derived from an EMBL/GenBank/DDBJ whole genome shotgun (WGS) entry which is preliminary data.</text>
</comment>
<dbReference type="RefSeq" id="WP_148455375.1">
    <property type="nucleotide sequence ID" value="NZ_VSFC01000045.1"/>
</dbReference>
<evidence type="ECO:0008006" key="4">
    <source>
        <dbReference type="Google" id="ProtNLM"/>
    </source>
</evidence>
<evidence type="ECO:0000313" key="2">
    <source>
        <dbReference type="EMBL" id="TYA54609.1"/>
    </source>
</evidence>
<keyword evidence="1" id="KW-0732">Signal</keyword>
<feature type="chain" id="PRO_5022914916" description="DUF4168 domain-containing protein" evidence="1">
    <location>
        <begin position="26"/>
        <end position="116"/>
    </location>
</feature>
<proteinExistence type="predicted"/>
<dbReference type="Proteomes" id="UP000324550">
    <property type="component" value="Unassembled WGS sequence"/>
</dbReference>
<dbReference type="EMBL" id="VSFC01000045">
    <property type="protein sequence ID" value="TYA54609.1"/>
    <property type="molecule type" value="Genomic_DNA"/>
</dbReference>
<feature type="signal peptide" evidence="1">
    <location>
        <begin position="1"/>
        <end position="25"/>
    </location>
</feature>
<reference evidence="2 3" key="1">
    <citation type="submission" date="2019-08" db="EMBL/GenBank/DDBJ databases">
        <title>Formosa sediminis sp. nov., isolated from marine sediment.</title>
        <authorList>
            <person name="Cao W.R."/>
        </authorList>
    </citation>
    <scope>NUCLEOTIDE SEQUENCE [LARGE SCALE GENOMIC DNA]</scope>
    <source>
        <strain evidence="2 3">1494</strain>
    </source>
</reference>